<sequence length="89" mass="10665">MDRRRAKQLSWHIPLHCIRIWAQNAIEGDSVFWSYRDDVKPLTQTRYLHQFAREHGLAVKTSLQPIGIRITIRRKHAVERVGKHWRLSK</sequence>
<name>A0A0A7DVD7_9CAUD</name>
<dbReference type="GeneID" id="24724734"/>
<evidence type="ECO:0000313" key="2">
    <source>
        <dbReference type="Proteomes" id="UP000031204"/>
    </source>
</evidence>
<dbReference type="KEGG" id="vg:24724734"/>
<dbReference type="Proteomes" id="UP000031204">
    <property type="component" value="Segment"/>
</dbReference>
<evidence type="ECO:0000313" key="1">
    <source>
        <dbReference type="EMBL" id="AIX11832.1"/>
    </source>
</evidence>
<accession>A0A0A7DVD7</accession>
<organism evidence="1 2">
    <name type="scientific">Escherichia phage YD-2008.s</name>
    <dbReference type="NCBI Taxonomy" id="1567004"/>
    <lineage>
        <taxon>Viruses</taxon>
        <taxon>Duplodnaviria</taxon>
        <taxon>Heunggongvirae</taxon>
        <taxon>Uroviricota</taxon>
        <taxon>Caudoviricetes</taxon>
        <taxon>Dhillonvirus</taxon>
        <taxon>Dhillonvirus YD2008s</taxon>
    </lineage>
</organism>
<reference evidence="1 2" key="2">
    <citation type="journal article" date="2015" name="Annu Int Conf Syiah Kuala Univ">
        <title>Partial genomic characterization on potentially new bacteriophage: New addition to ICTV database?</title>
        <authorList>
            <person name="Sellvam D."/>
            <person name="Mat Arip Y."/>
        </authorList>
    </citation>
    <scope>NUCLEOTIDE SEQUENCE [LARGE SCALE GENOMIC DNA]</scope>
</reference>
<dbReference type="RefSeq" id="YP_009152292.1">
    <property type="nucleotide sequence ID" value="NC_027383.1"/>
</dbReference>
<gene>
    <name evidence="1" type="ORF">EpYD_51</name>
</gene>
<protein>
    <submittedName>
        <fullName evidence="1">Uncharacterized protein</fullName>
    </submittedName>
</protein>
<keyword evidence="2" id="KW-1185">Reference proteome</keyword>
<proteinExistence type="predicted"/>
<reference evidence="2" key="1">
    <citation type="submission" date="2014-10" db="EMBL/GenBank/DDBJ databases">
        <title>Isolation of Enterobacteria phage from goat faeces.</title>
        <authorList>
            <person name="Sellvam D."/>
            <person name="Mat Arip Y."/>
        </authorList>
    </citation>
    <scope>NUCLEOTIDE SEQUENCE [LARGE SCALE GENOMIC DNA]</scope>
</reference>
<dbReference type="EMBL" id="KM896878">
    <property type="protein sequence ID" value="AIX11832.1"/>
    <property type="molecule type" value="Genomic_DNA"/>
</dbReference>
<dbReference type="OrthoDB" id="19121at10239"/>